<dbReference type="EMBL" id="GBXM01099036">
    <property type="protein sequence ID" value="JAH09541.1"/>
    <property type="molecule type" value="Transcribed_RNA"/>
</dbReference>
<proteinExistence type="predicted"/>
<evidence type="ECO:0000313" key="1">
    <source>
        <dbReference type="EMBL" id="JAH09541.1"/>
    </source>
</evidence>
<dbReference type="AlphaFoldDB" id="A0A0E9PY37"/>
<protein>
    <submittedName>
        <fullName evidence="1">Uncharacterized protein</fullName>
    </submittedName>
</protein>
<organism evidence="1">
    <name type="scientific">Anguilla anguilla</name>
    <name type="common">European freshwater eel</name>
    <name type="synonym">Muraena anguilla</name>
    <dbReference type="NCBI Taxonomy" id="7936"/>
    <lineage>
        <taxon>Eukaryota</taxon>
        <taxon>Metazoa</taxon>
        <taxon>Chordata</taxon>
        <taxon>Craniata</taxon>
        <taxon>Vertebrata</taxon>
        <taxon>Euteleostomi</taxon>
        <taxon>Actinopterygii</taxon>
        <taxon>Neopterygii</taxon>
        <taxon>Teleostei</taxon>
        <taxon>Anguilliformes</taxon>
        <taxon>Anguillidae</taxon>
        <taxon>Anguilla</taxon>
    </lineage>
</organism>
<reference evidence="1" key="2">
    <citation type="journal article" date="2015" name="Fish Shellfish Immunol.">
        <title>Early steps in the European eel (Anguilla anguilla)-Vibrio vulnificus interaction in the gills: Role of the RtxA13 toxin.</title>
        <authorList>
            <person name="Callol A."/>
            <person name="Pajuelo D."/>
            <person name="Ebbesson L."/>
            <person name="Teles M."/>
            <person name="MacKenzie S."/>
            <person name="Amaro C."/>
        </authorList>
    </citation>
    <scope>NUCLEOTIDE SEQUENCE</scope>
</reference>
<sequence length="27" mass="2979">MTQPSLCYKITAATLHIHCISPSYNVS</sequence>
<reference evidence="1" key="1">
    <citation type="submission" date="2014-11" db="EMBL/GenBank/DDBJ databases">
        <authorList>
            <person name="Amaro Gonzalez C."/>
        </authorList>
    </citation>
    <scope>NUCLEOTIDE SEQUENCE</scope>
</reference>
<name>A0A0E9PY37_ANGAN</name>
<accession>A0A0E9PY37</accession>